<keyword evidence="2" id="KW-0964">Secreted</keyword>
<dbReference type="InterPro" id="IPR047589">
    <property type="entry name" value="DUF11_rpt"/>
</dbReference>
<feature type="region of interest" description="Disordered" evidence="4">
    <location>
        <begin position="1392"/>
        <end position="1421"/>
    </location>
</feature>
<dbReference type="InterPro" id="IPR033764">
    <property type="entry name" value="Sdr_B"/>
</dbReference>
<feature type="domain" description="SD-repeat containing protein B" evidence="7">
    <location>
        <begin position="2439"/>
        <end position="2515"/>
    </location>
</feature>
<evidence type="ECO:0000256" key="1">
    <source>
        <dbReference type="ARBA" id="ARBA00004613"/>
    </source>
</evidence>
<feature type="compositionally biased region" description="Acidic residues" evidence="4">
    <location>
        <begin position="2691"/>
        <end position="2711"/>
    </location>
</feature>
<reference evidence="9 10" key="1">
    <citation type="submission" date="2020-09" db="EMBL/GenBank/DDBJ databases">
        <title>Pseudoxanthomonas sp. CAU 1598 isolated from sand of Yaerae Beach.</title>
        <authorList>
            <person name="Kim W."/>
        </authorList>
    </citation>
    <scope>NUCLEOTIDE SEQUENCE [LARGE SCALE GENOMIC DNA]</scope>
    <source>
        <strain evidence="9 10">CAU 1598</strain>
    </source>
</reference>
<dbReference type="PANTHER" id="PTHR34819:SF3">
    <property type="entry name" value="CELL SURFACE PROTEIN"/>
    <property type="match status" value="1"/>
</dbReference>
<dbReference type="Pfam" id="PF17210">
    <property type="entry name" value="SdrD_B"/>
    <property type="match status" value="2"/>
</dbReference>
<dbReference type="InterPro" id="IPR045474">
    <property type="entry name" value="GEVED"/>
</dbReference>
<feature type="compositionally biased region" description="Low complexity" evidence="4">
    <location>
        <begin position="1400"/>
        <end position="1412"/>
    </location>
</feature>
<feature type="compositionally biased region" description="Acidic residues" evidence="4">
    <location>
        <begin position="1770"/>
        <end position="1782"/>
    </location>
</feature>
<evidence type="ECO:0000256" key="2">
    <source>
        <dbReference type="ARBA" id="ARBA00022525"/>
    </source>
</evidence>
<feature type="region of interest" description="Disordered" evidence="4">
    <location>
        <begin position="328"/>
        <end position="347"/>
    </location>
</feature>
<feature type="domain" description="GEVED" evidence="8">
    <location>
        <begin position="2182"/>
        <end position="2257"/>
    </location>
</feature>
<feature type="domain" description="DUF11" evidence="6">
    <location>
        <begin position="2586"/>
        <end position="2692"/>
    </location>
</feature>
<evidence type="ECO:0000256" key="5">
    <source>
        <dbReference type="SAM" id="Phobius"/>
    </source>
</evidence>
<dbReference type="SUPFAM" id="SSF117074">
    <property type="entry name" value="Hypothetical protein PA1324"/>
    <property type="match status" value="2"/>
</dbReference>
<feature type="region of interest" description="Disordered" evidence="4">
    <location>
        <begin position="1715"/>
        <end position="1734"/>
    </location>
</feature>
<feature type="domain" description="GEVED" evidence="8">
    <location>
        <begin position="1261"/>
        <end position="1346"/>
    </location>
</feature>
<accession>A0AAW3ZKT9</accession>
<dbReference type="InterPro" id="IPR013783">
    <property type="entry name" value="Ig-like_fold"/>
</dbReference>
<dbReference type="Proteomes" id="UP000613768">
    <property type="component" value="Unassembled WGS sequence"/>
</dbReference>
<dbReference type="PANTHER" id="PTHR34819">
    <property type="entry name" value="LARGE CYSTEINE-RICH PERIPLASMIC PROTEIN OMCB"/>
    <property type="match status" value="1"/>
</dbReference>
<dbReference type="EMBL" id="JACYTR010000012">
    <property type="protein sequence ID" value="MBD8525807.1"/>
    <property type="molecule type" value="Genomic_DNA"/>
</dbReference>
<dbReference type="Gene3D" id="2.60.40.10">
    <property type="entry name" value="Immunoglobulins"/>
    <property type="match status" value="2"/>
</dbReference>
<gene>
    <name evidence="9" type="ORF">IFO71_08620</name>
</gene>
<comment type="caution">
    <text evidence="9">The sequence shown here is derived from an EMBL/GenBank/DDBJ whole genome shotgun (WGS) entry which is preliminary data.</text>
</comment>
<keyword evidence="10" id="KW-1185">Reference proteome</keyword>
<evidence type="ECO:0000259" key="8">
    <source>
        <dbReference type="Pfam" id="PF20009"/>
    </source>
</evidence>
<dbReference type="GO" id="GO:0005576">
    <property type="term" value="C:extracellular region"/>
    <property type="evidence" value="ECO:0007669"/>
    <property type="project" value="UniProtKB-SubCell"/>
</dbReference>
<feature type="domain" description="SD-repeat containing protein B" evidence="7">
    <location>
        <begin position="980"/>
        <end position="1090"/>
    </location>
</feature>
<dbReference type="RefSeq" id="WP_192029206.1">
    <property type="nucleotide sequence ID" value="NZ_JACYTR010000012.1"/>
</dbReference>
<feature type="domain" description="GEVED" evidence="8">
    <location>
        <begin position="2356"/>
        <end position="2430"/>
    </location>
</feature>
<feature type="region of interest" description="Disordered" evidence="4">
    <location>
        <begin position="1114"/>
        <end position="1139"/>
    </location>
</feature>
<sequence>MKNGIGFVRALLLFVLIGIALPVLAQDPNVSLQKQLVSPAANATVPPGTDVRYRITYACNGVSVASCGTLTITDTLPPELEIVSCDFPGFTVASCAVGTNAVSINRTINSGVTGEGFINARVRPSAGPATNVVNTANASFSNNPGGQTLPVVAVSPPINISAASQRNYTISKTRIDPIAALVISDQATFVTDRVQFCATSGIDLVELQGVSIYDDTPAIASNIRTTIPAGVPAISESIVGNRITWTIPAARLDIDALYPPGSNLGAPSCFSFLVTYDLPAGAALVQDRAHVRSTDSVYCPEIGLGVPPIGSTDEAQCYGETDGVRGGPASIGSVSKSGNDATPSDAPDDFGIGRINWNVGGSFESNVGLRDVEYFDVLPTENTGNPAQLQVSSFTLGQWVQGAPIYDVVADVYTTTITPAPVANCGDANWTLAAAGAAFNANTQISSGLAGITGICWAFRNASAAAPVNELPRDFAFTSSPRITQPVPSTITPPALPGAILVQNCFQVNWDAGGPQTQNTCRTQRIEDPRAGVDPIKVVQAAPSQLRPLDEIVYRVGVNHAVGDSTGDIVNPVVVDVLPAELEFISATPVSPGSPVPTIVVLSDTPAADQTLVRISYTGTFPRNTPVANMPRVDIRTRIAAGTADGVYSNRVAVFENGNPDTTCAGSEVVDAEDYDGDSNSTENRCQRDVSFTIIQAAVLDGTKWVSGPGPFDNPSNRIVDDAIEAPVTAHADCPVYHTEFAGQLGIGVDTNPYTRFPCVARTEFGGAFSYRIRVQNAGNVAFDNYVIYDVLPFVGDTGVGEPQAMVTRNTRFRPFMTAAPTVLGAQTDAPIAGKFTVEYSASTNPCRDEVSDDQDTAGWQGGSCTDDWSATPPGGDFANVRAFRILAFTDDDGSDPVNWGRLETVVFEIPMQAPPFVAQPGSNDALPSIVDSTSIFNPSYGSFAHRAYRAVNGASLDPLNLLPTAEPVKVGVILPERYRIGNLVWRDTNNDGDVDQGEPGLNGIDVYLCRDDDGNAGPTVGDTQVAMTTTATIGGRLGKYRFSNLQRQSDYYVAIPDGQTPLAGLVVSTSNNGRDPNNDIDNDNNAQASAAPASCAGASAYVTSPNWIVGINSGLEPNNERTHTSSGNQDDDPMQGGGTDLWPDRMSNFSADFGFAAGSNNADLGDLPDSGNNTGTGNYRTVLADNGPSHLQTANLSLGLLWDAELEGVPSATALGDDLAFSDDEDGVVDVAQLQFFRGQPAQVQVRVVNDSGSTARLCSYVDWNADGDFSDTVNGVAEMAPTLTIPTGTGGTGSVVIANWGNAPYPGSTIDPTYARFRLSLDSGNCTTGFANGPSNSGEVEDYQAAVIAIDRGDLPDTTAATGVGDYQTLIANAGPSHTIRSTLRLGSENDADIEGQPNAAANGDDAAPGSQPDDEDGITTADLSLIAGAAETVRYTVTNTTGHPATVCGYIDFNGDGDFLDAGELATDSVATGANNASRSLSFNVPADAVSSSYARFRLFTAAANGGASCDPDGDLLDGEVEDYPVSVAAFDLGDLPDTANGVGTGNYQTLLSDSAARHPILPGFPTAPNLYMGTGVDAEADGQPNAGANGDDGVFSDDEDGVSPAELGLIVNIPATVNVSVTNNAGATARLCGFIDFTGDGDFADPGETASASIASGFSGSTALNFGPPLVGAASSTYARFRLSTDTGGNCTASGDASDGEVEDYVVSIAEPSDLGDLPDSGAGTASGNYETLRASNGARHPLRPGLRLGALVDDETDGFPSNATDGDDLDNSDDEDGIVIDDLGASNLVAGRAAAVRFNATNSTGVAARACAYIDFNGDGDFADSGEVAQTAVPDGSTDAALSFSFNVPTAGTVNNTFARFRLSTQAGACSGATANGVEPDGEVEDYQAAISIQDWGDLPDTAAGVASGDYQTLASDNGAVHPIVAGLRLGASVDPEGDGQPGTGANGDDNNQSGLPALDDEDGIDIGTLSFTAGIASDVALTATNTTGLPARVCGFIDFNRDGVFAGPEVQEVAVPDGSADAALALSFTAPVDTLFGEVFARFRLSTDVAGACASAGPASNGEVEDYVAFVGNVDLGDLPDASIGTGAGNYNTLRSDSGAEHQIVDGLFIGARVDHEVDGQPSVGADGDDNAAPLSPVVDDEDGVNPSDLVFIATTPGIVPVVVTNTQTTPAAANLCGYVDFNGDGDFLDAGESASAVVPDGSSNATVNLSFGTVLATSARSTYARFRLTTDACSPTGFASNGEVEDYPVTVRVFDLGDLPDSVAGVAANDYQTRLADGGARHEIVTGLFLGNQVDPEGDGQPSANARGDDMAGLDDEDGVTFQTPYELGSPARVTVRATNLTGTSALVCGYIDWNGDGDFADSNEFLSQAVPAGSNNASFLMNFGLAPIQAGLLPYARFRLSTHGVCSVTGEASDGEVEDYQIDTTGNGALELGDHVWHDRNNNCHFDPGEQGIAGVTVRLFLDSNHDGEPDAAAIDTTTTDGDGRYRFVDLLPDHYVVEIDRPGRYLGSSGSGWPYQPHGSCMNGVNPNDDADEDDNGFEMGDLTRSPSITLVAEDEPGPPNSDTNPTVDFGLVYNFDLALDKQLDPAQPANVVSGEIVDYVVTVRNEGAVPARNIWVRDRFPPGFAYVGDDWIEALDGRSATYMFAGPLLPGESLSVAIRLRALNGSGGTLYNDAEIIDADDDLGSDPVDIDSVPDNDTPPEDDQRGVPVLLPILQIPATDLWALALLAVLALGIGWRRRKLI</sequence>
<dbReference type="Pfam" id="PF01345">
    <property type="entry name" value="DUF11"/>
    <property type="match status" value="1"/>
</dbReference>
<keyword evidence="3" id="KW-0732">Signal</keyword>
<dbReference type="InterPro" id="IPR051172">
    <property type="entry name" value="Chlamydia_OmcB"/>
</dbReference>
<protein>
    <submittedName>
        <fullName evidence="9">DUF11 domain-containing protein</fullName>
    </submittedName>
</protein>
<feature type="compositionally biased region" description="Polar residues" evidence="4">
    <location>
        <begin position="332"/>
        <end position="342"/>
    </location>
</feature>
<name>A0AAW3ZKT9_9GAMM</name>
<dbReference type="NCBIfam" id="TIGR01451">
    <property type="entry name" value="B_ant_repeat"/>
    <property type="match status" value="1"/>
</dbReference>
<dbReference type="Pfam" id="PF20009">
    <property type="entry name" value="GEVED"/>
    <property type="match status" value="7"/>
</dbReference>
<feature type="region of interest" description="Disordered" evidence="4">
    <location>
        <begin position="2691"/>
        <end position="2714"/>
    </location>
</feature>
<dbReference type="InterPro" id="IPR001434">
    <property type="entry name" value="OmcB-like_DUF11"/>
</dbReference>
<feature type="domain" description="GEVED" evidence="8">
    <location>
        <begin position="1999"/>
        <end position="2074"/>
    </location>
</feature>
<evidence type="ECO:0000313" key="10">
    <source>
        <dbReference type="Proteomes" id="UP000613768"/>
    </source>
</evidence>
<evidence type="ECO:0000256" key="4">
    <source>
        <dbReference type="SAM" id="MobiDB-lite"/>
    </source>
</evidence>
<feature type="domain" description="GEVED" evidence="8">
    <location>
        <begin position="1817"/>
        <end position="1893"/>
    </location>
</feature>
<evidence type="ECO:0000256" key="3">
    <source>
        <dbReference type="ARBA" id="ARBA00022729"/>
    </source>
</evidence>
<organism evidence="9 10">
    <name type="scientific">Pseudomarimonas arenosa</name>
    <dbReference type="NCBI Taxonomy" id="2774145"/>
    <lineage>
        <taxon>Bacteria</taxon>
        <taxon>Pseudomonadati</taxon>
        <taxon>Pseudomonadota</taxon>
        <taxon>Gammaproteobacteria</taxon>
        <taxon>Lysobacterales</taxon>
        <taxon>Lysobacteraceae</taxon>
        <taxon>Pseudomarimonas</taxon>
    </lineage>
</organism>
<proteinExistence type="predicted"/>
<keyword evidence="5" id="KW-0472">Membrane</keyword>
<feature type="transmembrane region" description="Helical" evidence="5">
    <location>
        <begin position="2731"/>
        <end position="2747"/>
    </location>
</feature>
<feature type="region of interest" description="Disordered" evidence="4">
    <location>
        <begin position="2300"/>
        <end position="2326"/>
    </location>
</feature>
<keyword evidence="5" id="KW-1133">Transmembrane helix</keyword>
<evidence type="ECO:0000313" key="9">
    <source>
        <dbReference type="EMBL" id="MBD8525807.1"/>
    </source>
</evidence>
<feature type="domain" description="GEVED" evidence="8">
    <location>
        <begin position="1450"/>
        <end position="1529"/>
    </location>
</feature>
<feature type="region of interest" description="Disordered" evidence="4">
    <location>
        <begin position="1758"/>
        <end position="1782"/>
    </location>
</feature>
<evidence type="ECO:0000259" key="7">
    <source>
        <dbReference type="Pfam" id="PF17210"/>
    </source>
</evidence>
<feature type="domain" description="GEVED" evidence="8">
    <location>
        <begin position="1635"/>
        <end position="1711"/>
    </location>
</feature>
<feature type="region of interest" description="Disordered" evidence="4">
    <location>
        <begin position="1936"/>
        <end position="1965"/>
    </location>
</feature>
<feature type="region of interest" description="Disordered" evidence="4">
    <location>
        <begin position="1581"/>
        <end position="1603"/>
    </location>
</feature>
<evidence type="ECO:0000259" key="6">
    <source>
        <dbReference type="Pfam" id="PF01345"/>
    </source>
</evidence>
<comment type="subcellular location">
    <subcellularLocation>
        <location evidence="1">Secreted</location>
    </subcellularLocation>
</comment>
<feature type="region of interest" description="Disordered" evidence="4">
    <location>
        <begin position="2125"/>
        <end position="2149"/>
    </location>
</feature>
<keyword evidence="5" id="KW-0812">Transmembrane</keyword>